<organism evidence="2 3">
    <name type="scientific">Lactuca saligna</name>
    <name type="common">Willowleaf lettuce</name>
    <dbReference type="NCBI Taxonomy" id="75948"/>
    <lineage>
        <taxon>Eukaryota</taxon>
        <taxon>Viridiplantae</taxon>
        <taxon>Streptophyta</taxon>
        <taxon>Embryophyta</taxon>
        <taxon>Tracheophyta</taxon>
        <taxon>Spermatophyta</taxon>
        <taxon>Magnoliopsida</taxon>
        <taxon>eudicotyledons</taxon>
        <taxon>Gunneridae</taxon>
        <taxon>Pentapetalae</taxon>
        <taxon>asterids</taxon>
        <taxon>campanulids</taxon>
        <taxon>Asterales</taxon>
        <taxon>Asteraceae</taxon>
        <taxon>Cichorioideae</taxon>
        <taxon>Cichorieae</taxon>
        <taxon>Lactucinae</taxon>
        <taxon>Lactuca</taxon>
    </lineage>
</organism>
<feature type="region of interest" description="Disordered" evidence="1">
    <location>
        <begin position="81"/>
        <end position="106"/>
    </location>
</feature>
<evidence type="ECO:0000313" key="2">
    <source>
        <dbReference type="EMBL" id="CAI9288742.1"/>
    </source>
</evidence>
<evidence type="ECO:0000256" key="1">
    <source>
        <dbReference type="SAM" id="MobiDB-lite"/>
    </source>
</evidence>
<proteinExistence type="predicted"/>
<keyword evidence="3" id="KW-1185">Reference proteome</keyword>
<feature type="compositionally biased region" description="Basic and acidic residues" evidence="1">
    <location>
        <begin position="87"/>
        <end position="102"/>
    </location>
</feature>
<dbReference type="Proteomes" id="UP001177003">
    <property type="component" value="Chromosome 6"/>
</dbReference>
<reference evidence="2" key="1">
    <citation type="submission" date="2023-04" db="EMBL/GenBank/DDBJ databases">
        <authorList>
            <person name="Vijverberg K."/>
            <person name="Xiong W."/>
            <person name="Schranz E."/>
        </authorList>
    </citation>
    <scope>NUCLEOTIDE SEQUENCE</scope>
</reference>
<dbReference type="EMBL" id="OX465082">
    <property type="protein sequence ID" value="CAI9288742.1"/>
    <property type="molecule type" value="Genomic_DNA"/>
</dbReference>
<protein>
    <submittedName>
        <fullName evidence="2">Uncharacterized protein</fullName>
    </submittedName>
</protein>
<gene>
    <name evidence="2" type="ORF">LSALG_LOCUS28015</name>
</gene>
<sequence>MKKPNEPDKLDNLALIIRKSFFSSPLFLTNRPIDSARVLWRWMKYLSLTQSTFKLMKKNKSVSRCKVEFLNALCEDSDDELVEGEGENTRVEVDDEKNTKESSDEDEIVYEGQMECDETGYWRNV</sequence>
<accession>A0AA35ZBH5</accession>
<evidence type="ECO:0000313" key="3">
    <source>
        <dbReference type="Proteomes" id="UP001177003"/>
    </source>
</evidence>
<dbReference type="AlphaFoldDB" id="A0AA35ZBH5"/>
<name>A0AA35ZBH5_LACSI</name>